<feature type="transmembrane region" description="Helical" evidence="1">
    <location>
        <begin position="63"/>
        <end position="83"/>
    </location>
</feature>
<dbReference type="AlphaFoldDB" id="A0A8C9G6Y5"/>
<dbReference type="PANTHER" id="PTHR12226:SF3">
    <property type="entry name" value="SOLUTE CARRIER FAMILY 66 MEMBER 3"/>
    <property type="match status" value="1"/>
</dbReference>
<sequence length="171" mass="19715">MRDYSILLDILSWSSRKICRCLVHLRAGAVVSLCAVMLFYVFLSSFVVFLRYQIYYDYPLQTYLEYPIIIAQDVILLLLILHFSGNMKQALLYAVTFLLFLHALQNLCTLISAASKLAQLRYLWQTKDSGQVSALTWSMSAYTCASKTLSGHHNTTYWWCLSEVPSQNLYI</sequence>
<keyword evidence="3" id="KW-1185">Reference proteome</keyword>
<evidence type="ECO:0000313" key="3">
    <source>
        <dbReference type="Proteomes" id="UP000694428"/>
    </source>
</evidence>
<name>A0A8C9G6Y5_PAVCR</name>
<feature type="transmembrane region" description="Helical" evidence="1">
    <location>
        <begin position="90"/>
        <end position="114"/>
    </location>
</feature>
<dbReference type="Ensembl" id="ENSPSTT00000025594.1">
    <property type="protein sequence ID" value="ENSPSTP00000024323.1"/>
    <property type="gene ID" value="ENSPSTG00000017930.1"/>
</dbReference>
<evidence type="ECO:0000256" key="1">
    <source>
        <dbReference type="SAM" id="Phobius"/>
    </source>
</evidence>
<keyword evidence="1" id="KW-0472">Membrane</keyword>
<dbReference type="PANTHER" id="PTHR12226">
    <property type="entry name" value="MANNOSE-P-DOLICHOL UTILIZATION DEFECT 1 LEC35 -RELATED"/>
    <property type="match status" value="1"/>
</dbReference>
<evidence type="ECO:0000313" key="2">
    <source>
        <dbReference type="Ensembl" id="ENSPSTP00000024323.1"/>
    </source>
</evidence>
<protein>
    <submittedName>
        <fullName evidence="2">Solute carrier family 66 member 3</fullName>
    </submittedName>
</protein>
<proteinExistence type="predicted"/>
<keyword evidence="1" id="KW-1133">Transmembrane helix</keyword>
<reference evidence="2" key="2">
    <citation type="submission" date="2025-09" db="UniProtKB">
        <authorList>
            <consortium name="Ensembl"/>
        </authorList>
    </citation>
    <scope>IDENTIFICATION</scope>
</reference>
<dbReference type="Proteomes" id="UP000694428">
    <property type="component" value="Unplaced"/>
</dbReference>
<organism evidence="2 3">
    <name type="scientific">Pavo cristatus</name>
    <name type="common">Indian peafowl</name>
    <name type="synonym">Blue peafowl</name>
    <dbReference type="NCBI Taxonomy" id="9049"/>
    <lineage>
        <taxon>Eukaryota</taxon>
        <taxon>Metazoa</taxon>
        <taxon>Chordata</taxon>
        <taxon>Craniata</taxon>
        <taxon>Vertebrata</taxon>
        <taxon>Euteleostomi</taxon>
        <taxon>Archelosauria</taxon>
        <taxon>Archosauria</taxon>
        <taxon>Dinosauria</taxon>
        <taxon>Saurischia</taxon>
        <taxon>Theropoda</taxon>
        <taxon>Coelurosauria</taxon>
        <taxon>Aves</taxon>
        <taxon>Neognathae</taxon>
        <taxon>Galloanserae</taxon>
        <taxon>Galliformes</taxon>
        <taxon>Phasianidae</taxon>
        <taxon>Phasianinae</taxon>
        <taxon>Pavo</taxon>
    </lineage>
</organism>
<keyword evidence="1" id="KW-0812">Transmembrane</keyword>
<feature type="transmembrane region" description="Helical" evidence="1">
    <location>
        <begin position="21"/>
        <end position="43"/>
    </location>
</feature>
<reference evidence="2" key="1">
    <citation type="submission" date="2025-08" db="UniProtKB">
        <authorList>
            <consortium name="Ensembl"/>
        </authorList>
    </citation>
    <scope>IDENTIFICATION</scope>
</reference>
<accession>A0A8C9G6Y5</accession>
<dbReference type="InterPro" id="IPR016817">
    <property type="entry name" value="MannP-dilichol_defect-1"/>
</dbReference>